<dbReference type="KEGG" id="cten:18245736"/>
<keyword evidence="2" id="KW-1185">Reference proteome</keyword>
<dbReference type="STRING" id="590646.G3B4D0"/>
<dbReference type="GO" id="GO:0006044">
    <property type="term" value="P:N-acetylglucosamine metabolic process"/>
    <property type="evidence" value="ECO:0007669"/>
    <property type="project" value="TreeGrafter"/>
</dbReference>
<evidence type="ECO:0000313" key="1">
    <source>
        <dbReference type="EMBL" id="EGV63954.1"/>
    </source>
</evidence>
<dbReference type="Pfam" id="PF12239">
    <property type="entry name" value="DUF3605"/>
    <property type="match status" value="1"/>
</dbReference>
<dbReference type="eggNOG" id="ENOG502S263">
    <property type="taxonomic scope" value="Eukaryota"/>
</dbReference>
<organism evidence="2">
    <name type="scientific">Candida tenuis (strain ATCC 10573 / BCRC 21748 / CBS 615 / JCM 9827 / NBRC 10315 / NRRL Y-1498 / VKM Y-70)</name>
    <name type="common">Yeast</name>
    <name type="synonym">Yamadazyma tenuis</name>
    <dbReference type="NCBI Taxonomy" id="590646"/>
    <lineage>
        <taxon>Eukaryota</taxon>
        <taxon>Fungi</taxon>
        <taxon>Dikarya</taxon>
        <taxon>Ascomycota</taxon>
        <taxon>Saccharomycotina</taxon>
        <taxon>Pichiomycetes</taxon>
        <taxon>Debaryomycetaceae</taxon>
        <taxon>Yamadazyma</taxon>
    </lineage>
</organism>
<proteinExistence type="predicted"/>
<dbReference type="PANTHER" id="PTHR35020:SF2">
    <property type="entry name" value="N-ACETYLGLUCOSAMINE-INDUCED PROTEIN 1"/>
    <property type="match status" value="1"/>
</dbReference>
<gene>
    <name evidence="1" type="ORF">CANTEDRAFT_104616</name>
</gene>
<dbReference type="EMBL" id="GL996521">
    <property type="protein sequence ID" value="EGV63954.1"/>
    <property type="molecule type" value="Genomic_DNA"/>
</dbReference>
<dbReference type="AlphaFoldDB" id="G3B4D0"/>
<dbReference type="Proteomes" id="UP000000707">
    <property type="component" value="Unassembled WGS sequence"/>
</dbReference>
<sequence>MPLFKIRQSPYQWEEVVDIVRSNKLERFARSGPDSEKYLKFKKQVVSDPQMSVFKYLLINQLQWAQSETARQLDDSQIVIKPKSTMLFVEPSDVKILKNDFPYNFAEGIHHLCVWTKFKIPVDPLSPIGDISADTRTVIERYLKKTFCEKYGIKWENLLWFKNWESLQSVKAMSHIHVIIQGVDEATVKSMLYTSGVCLTKEESSMEATVVC</sequence>
<dbReference type="OrthoDB" id="10053431at2759"/>
<dbReference type="GeneID" id="18245736"/>
<accession>G3B4D0</accession>
<dbReference type="PANTHER" id="PTHR35020">
    <property type="entry name" value="N-ACETYLGLUCOSAMINE-INDUCED PROTEIN 1"/>
    <property type="match status" value="1"/>
</dbReference>
<name>G3B4D0_CANTC</name>
<dbReference type="HOGENOM" id="CLU_075862_2_0_1"/>
<dbReference type="InterPro" id="IPR022036">
    <property type="entry name" value="DUF3605"/>
</dbReference>
<protein>
    <submittedName>
        <fullName evidence="1">Uncharacterized protein</fullName>
    </submittedName>
</protein>
<reference evidence="1 2" key="1">
    <citation type="journal article" date="2011" name="Proc. Natl. Acad. Sci. U.S.A.">
        <title>Comparative genomics of xylose-fermenting fungi for enhanced biofuel production.</title>
        <authorList>
            <person name="Wohlbach D.J."/>
            <person name="Kuo A."/>
            <person name="Sato T.K."/>
            <person name="Potts K.M."/>
            <person name="Salamov A.A."/>
            <person name="LaButti K.M."/>
            <person name="Sun H."/>
            <person name="Clum A."/>
            <person name="Pangilinan J.L."/>
            <person name="Lindquist E.A."/>
            <person name="Lucas S."/>
            <person name="Lapidus A."/>
            <person name="Jin M."/>
            <person name="Gunawan C."/>
            <person name="Balan V."/>
            <person name="Dale B.E."/>
            <person name="Jeffries T.W."/>
            <person name="Zinkel R."/>
            <person name="Barry K.W."/>
            <person name="Grigoriev I.V."/>
            <person name="Gasch A.P."/>
        </authorList>
    </citation>
    <scope>NUCLEOTIDE SEQUENCE [LARGE SCALE GENOMIC DNA]</scope>
    <source>
        <strain evidence="2">ATCC 10573 / BCRC 21748 / CBS 615 / JCM 9827 / NBRC 10315 / NRRL Y-1498 / VKM Y-70</strain>
    </source>
</reference>
<evidence type="ECO:0000313" key="2">
    <source>
        <dbReference type="Proteomes" id="UP000000707"/>
    </source>
</evidence>
<dbReference type="RefSeq" id="XP_006686268.1">
    <property type="nucleotide sequence ID" value="XM_006686205.1"/>
</dbReference>
<dbReference type="GO" id="GO:0005737">
    <property type="term" value="C:cytoplasm"/>
    <property type="evidence" value="ECO:0007669"/>
    <property type="project" value="TreeGrafter"/>
</dbReference>